<comment type="caution">
    <text evidence="2">The sequence shown here is derived from an EMBL/GenBank/DDBJ whole genome shotgun (WGS) entry which is preliminary data.</text>
</comment>
<dbReference type="AlphaFoldDB" id="A0A9Q3GZU6"/>
<gene>
    <name evidence="2" type="ORF">O181_024614</name>
</gene>
<evidence type="ECO:0000259" key="1">
    <source>
        <dbReference type="Pfam" id="PF07727"/>
    </source>
</evidence>
<dbReference type="CDD" id="cd09272">
    <property type="entry name" value="RNase_HI_RT_Ty1"/>
    <property type="match status" value="1"/>
</dbReference>
<keyword evidence="3" id="KW-1185">Reference proteome</keyword>
<dbReference type="SUPFAM" id="SSF56672">
    <property type="entry name" value="DNA/RNA polymerases"/>
    <property type="match status" value="1"/>
</dbReference>
<evidence type="ECO:0000313" key="2">
    <source>
        <dbReference type="EMBL" id="MBW0484899.1"/>
    </source>
</evidence>
<sequence>MVYEAHLVEQQGDVSCSTLVDEVRVDSLDERSSSDMVDEVHADEEVSQSRGSATVPCIEVIGPRHPTLVSSDINNLNILPYPRRADALLSSADVTPRSFKGALLSPEKDYWMVAIDKELLSMSNLKVWEVTERQDHYKLVGTTWVFRMKRDHTNKVTEYKARLCAQGFTQTQGIDFEKTYAPTGRLNSLRMLIAFASAKSLKFHQIDIKSAFLNAPLNEEAPLVWYQHLKEYLISINFSACVLDACVFYRSEPRPIWLYIHVDDIAVIGEEVEEFKKEIALKFEIKDLGAADLMLGVKVTHGPDSISLDQQHFAESLLEKYGMGECRTVSTPLVPNKQLGTATEEEMIALRNLKVNYRSAIGSINYLSTATCPDLSFAVSCLSQYLENPGLKHWQAFMHILRYLRGSLDVCLEYPRGGSQGITAWSDADWGNCRSTRRSITGYLATFHGCLVLWNTRKQPLVSISTAEAEYKALCDLTSELLWLKQWSEEARILKLEAPINVWEDNQSCINTANGDCNFNGQRMKHVDIQLHFVKEVIRSSIIKLCYAPSTKMLADFLTKSVNKTPVLHITVVAVPIILVISCPPFSLGAQDSKNLMVGFSLAMIMENSIEIFSIPILNNTNYGEWSAQIIILLQSKELLHVCENTLPIDSTVPATNKWNKANSEAISIISSRVSHRVFIEVVKKYSKDAQQLWQKLEEQYASKKEINRGWVWMQWLRSTYDGDLQSYINNSRMLMMSLDTVNINIPAECHLFTLLGKLSGDPQIHQFVKVLSLNE</sequence>
<dbReference type="InterPro" id="IPR043502">
    <property type="entry name" value="DNA/RNA_pol_sf"/>
</dbReference>
<dbReference type="PANTHER" id="PTHR11439:SF467">
    <property type="entry name" value="INTEGRASE CATALYTIC DOMAIN-CONTAINING PROTEIN"/>
    <property type="match status" value="1"/>
</dbReference>
<protein>
    <recommendedName>
        <fullName evidence="1">Reverse transcriptase Ty1/copia-type domain-containing protein</fullName>
    </recommendedName>
</protein>
<dbReference type="InterPro" id="IPR013103">
    <property type="entry name" value="RVT_2"/>
</dbReference>
<reference evidence="2" key="1">
    <citation type="submission" date="2021-03" db="EMBL/GenBank/DDBJ databases">
        <title>Draft genome sequence of rust myrtle Austropuccinia psidii MF-1, a brazilian biotype.</title>
        <authorList>
            <person name="Quecine M.C."/>
            <person name="Pachon D.M.R."/>
            <person name="Bonatelli M.L."/>
            <person name="Correr F.H."/>
            <person name="Franceschini L.M."/>
            <person name="Leite T.F."/>
            <person name="Margarido G.R.A."/>
            <person name="Almeida C.A."/>
            <person name="Ferrarezi J.A."/>
            <person name="Labate C.A."/>
        </authorList>
    </citation>
    <scope>NUCLEOTIDE SEQUENCE</scope>
    <source>
        <strain evidence="2">MF-1</strain>
    </source>
</reference>
<evidence type="ECO:0000313" key="3">
    <source>
        <dbReference type="Proteomes" id="UP000765509"/>
    </source>
</evidence>
<dbReference type="Proteomes" id="UP000765509">
    <property type="component" value="Unassembled WGS sequence"/>
</dbReference>
<dbReference type="PANTHER" id="PTHR11439">
    <property type="entry name" value="GAG-POL-RELATED RETROTRANSPOSON"/>
    <property type="match status" value="1"/>
</dbReference>
<dbReference type="Pfam" id="PF14223">
    <property type="entry name" value="Retrotran_gag_2"/>
    <property type="match status" value="1"/>
</dbReference>
<dbReference type="Pfam" id="PF07727">
    <property type="entry name" value="RVT_2"/>
    <property type="match status" value="1"/>
</dbReference>
<organism evidence="2 3">
    <name type="scientific">Austropuccinia psidii MF-1</name>
    <dbReference type="NCBI Taxonomy" id="1389203"/>
    <lineage>
        <taxon>Eukaryota</taxon>
        <taxon>Fungi</taxon>
        <taxon>Dikarya</taxon>
        <taxon>Basidiomycota</taxon>
        <taxon>Pucciniomycotina</taxon>
        <taxon>Pucciniomycetes</taxon>
        <taxon>Pucciniales</taxon>
        <taxon>Sphaerophragmiaceae</taxon>
        <taxon>Austropuccinia</taxon>
    </lineage>
</organism>
<proteinExistence type="predicted"/>
<accession>A0A9Q3GZU6</accession>
<feature type="domain" description="Reverse transcriptase Ty1/copia-type" evidence="1">
    <location>
        <begin position="126"/>
        <end position="220"/>
    </location>
</feature>
<dbReference type="EMBL" id="AVOT02007899">
    <property type="protein sequence ID" value="MBW0484899.1"/>
    <property type="molecule type" value="Genomic_DNA"/>
</dbReference>
<name>A0A9Q3GZU6_9BASI</name>